<proteinExistence type="inferred from homology"/>
<evidence type="ECO:0000313" key="5">
    <source>
        <dbReference type="Proteomes" id="UP000625711"/>
    </source>
</evidence>
<reference evidence="4" key="1">
    <citation type="submission" date="2020-08" db="EMBL/GenBank/DDBJ databases">
        <title>Genome sequencing and assembly of the red palm weevil Rhynchophorus ferrugineus.</title>
        <authorList>
            <person name="Dias G.B."/>
            <person name="Bergman C.M."/>
            <person name="Manee M."/>
        </authorList>
    </citation>
    <scope>NUCLEOTIDE SEQUENCE</scope>
    <source>
        <strain evidence="4">AA-2017</strain>
        <tissue evidence="4">Whole larva</tissue>
    </source>
</reference>
<evidence type="ECO:0000256" key="2">
    <source>
        <dbReference type="SAM" id="Phobius"/>
    </source>
</evidence>
<organism evidence="4 5">
    <name type="scientific">Rhynchophorus ferrugineus</name>
    <name type="common">Red palm weevil</name>
    <name type="synonym">Curculio ferrugineus</name>
    <dbReference type="NCBI Taxonomy" id="354439"/>
    <lineage>
        <taxon>Eukaryota</taxon>
        <taxon>Metazoa</taxon>
        <taxon>Ecdysozoa</taxon>
        <taxon>Arthropoda</taxon>
        <taxon>Hexapoda</taxon>
        <taxon>Insecta</taxon>
        <taxon>Pterygota</taxon>
        <taxon>Neoptera</taxon>
        <taxon>Endopterygota</taxon>
        <taxon>Coleoptera</taxon>
        <taxon>Polyphaga</taxon>
        <taxon>Cucujiformia</taxon>
        <taxon>Curculionidae</taxon>
        <taxon>Dryophthorinae</taxon>
        <taxon>Rhynchophorus</taxon>
    </lineage>
</organism>
<comment type="caution">
    <text evidence="4">The sequence shown here is derived from an EMBL/GenBank/DDBJ whole genome shotgun (WGS) entry which is preliminary data.</text>
</comment>
<dbReference type="OrthoDB" id="4781at2759"/>
<evidence type="ECO:0000313" key="4">
    <source>
        <dbReference type="EMBL" id="KAF7268734.1"/>
    </source>
</evidence>
<keyword evidence="2" id="KW-1133">Transmembrane helix</keyword>
<gene>
    <name evidence="4" type="ORF">GWI33_018086</name>
</gene>
<dbReference type="GO" id="GO:0004553">
    <property type="term" value="F:hydrolase activity, hydrolyzing O-glycosyl compounds"/>
    <property type="evidence" value="ECO:0007669"/>
    <property type="project" value="InterPro"/>
</dbReference>
<evidence type="ECO:0000256" key="1">
    <source>
        <dbReference type="ARBA" id="ARBA00006865"/>
    </source>
</evidence>
<dbReference type="EMBL" id="JAACXV010014301">
    <property type="protein sequence ID" value="KAF7268734.1"/>
    <property type="molecule type" value="Genomic_DNA"/>
</dbReference>
<name>A0A834HVE0_RHYFE</name>
<dbReference type="AlphaFoldDB" id="A0A834HVE0"/>
<dbReference type="PROSITE" id="PS51762">
    <property type="entry name" value="GH16_2"/>
    <property type="match status" value="1"/>
</dbReference>
<dbReference type="Proteomes" id="UP000625711">
    <property type="component" value="Unassembled WGS sequence"/>
</dbReference>
<keyword evidence="2" id="KW-0472">Membrane</keyword>
<dbReference type="Gene3D" id="2.60.120.200">
    <property type="match status" value="1"/>
</dbReference>
<comment type="similarity">
    <text evidence="1">Belongs to the glycosyl hydrolase 16 family.</text>
</comment>
<dbReference type="PANTHER" id="PTHR10963:SF55">
    <property type="entry name" value="GLYCOSIDE HYDROLASE FAMILY 16 PROTEIN"/>
    <property type="match status" value="1"/>
</dbReference>
<dbReference type="PANTHER" id="PTHR10963">
    <property type="entry name" value="GLYCOSYL HYDROLASE-RELATED"/>
    <property type="match status" value="1"/>
</dbReference>
<sequence>MSVLCIVFWVSSFIGVITIVIHLYKVKVQKKLIFEDDFNSFNRNIWHHDPNTKAHEMEFQLYTSSVINSYTEDGILHIRPTIELDPEELHNGSTNFHPIRSARISTQYSFAFTYGTVEIRARIPIGDWLFPALWLMPKQSVFGNWPLSGEIDIMEARCNRNYTNSIGEPIGANQVGATLHFGMNSSTDAWRFAHMVKNSDSYYSSDFHVYKMVWTPEKVSFYIDDEDMGPAIEPLDGGFFSLGNFSSNINNPWINGSNMSPFDQEFYLIINLAVGGVNFFSDSNINEGGKPWLNSAVNPGLDFWKGRRQWLPTWNMASDSTHFLIDYVRVYSL</sequence>
<keyword evidence="5" id="KW-1185">Reference proteome</keyword>
<accession>A0A834HVE0</accession>
<keyword evidence="2" id="KW-0812">Transmembrane</keyword>
<dbReference type="SUPFAM" id="SSF49899">
    <property type="entry name" value="Concanavalin A-like lectins/glucanases"/>
    <property type="match status" value="1"/>
</dbReference>
<dbReference type="GO" id="GO:0005975">
    <property type="term" value="P:carbohydrate metabolic process"/>
    <property type="evidence" value="ECO:0007669"/>
    <property type="project" value="InterPro"/>
</dbReference>
<dbReference type="InterPro" id="IPR013320">
    <property type="entry name" value="ConA-like_dom_sf"/>
</dbReference>
<feature type="transmembrane region" description="Helical" evidence="2">
    <location>
        <begin position="6"/>
        <end position="24"/>
    </location>
</feature>
<dbReference type="InterPro" id="IPR050546">
    <property type="entry name" value="Glycosyl_Hydrlase_16"/>
</dbReference>
<dbReference type="Pfam" id="PF00722">
    <property type="entry name" value="Glyco_hydro_16"/>
    <property type="match status" value="1"/>
</dbReference>
<evidence type="ECO:0000259" key="3">
    <source>
        <dbReference type="PROSITE" id="PS51762"/>
    </source>
</evidence>
<feature type="domain" description="GH16" evidence="3">
    <location>
        <begin position="7"/>
        <end position="333"/>
    </location>
</feature>
<dbReference type="InterPro" id="IPR000757">
    <property type="entry name" value="Beta-glucanase-like"/>
</dbReference>
<protein>
    <recommendedName>
        <fullName evidence="3">GH16 domain-containing protein</fullName>
    </recommendedName>
</protein>